<dbReference type="eggNOG" id="COG3350">
    <property type="taxonomic scope" value="Bacteria"/>
</dbReference>
<dbReference type="RefSeq" id="WP_011468419.1">
    <property type="nucleotide sequence ID" value="NC_007912.1"/>
</dbReference>
<sequence>MTEVKQNLWRSYRGLQFWFCSQQCLDRFISHPGLYVGSPKTGLPEKKRGRVEHKSHRIVFSKSLSDDEAEKLMADLPKMMGIKSLNVSATELLVMYDLMEVSLEDIESQISLSLGGFDSSLIDRVKRSWIHYTEECELDNLAHPSTTRGCH</sequence>
<dbReference type="AlphaFoldDB" id="Q21JC8"/>
<evidence type="ECO:0000313" key="1">
    <source>
        <dbReference type="EMBL" id="ABD81201.1"/>
    </source>
</evidence>
<gene>
    <name evidence="1" type="ordered locus">Sde_1941</name>
</gene>
<reference evidence="1 2" key="1">
    <citation type="journal article" date="2008" name="PLoS Genet.">
        <title>Complete genome sequence of the complex carbohydrate-degrading marine bacterium, Saccharophagus degradans strain 2-40 T.</title>
        <authorList>
            <person name="Weiner R.M."/>
            <person name="Taylor L.E.II."/>
            <person name="Henrissat B."/>
            <person name="Hauser L."/>
            <person name="Land M."/>
            <person name="Coutinho P.M."/>
            <person name="Rancurel C."/>
            <person name="Saunders E.H."/>
            <person name="Longmire A.G."/>
            <person name="Zhang H."/>
            <person name="Bayer E.A."/>
            <person name="Gilbert H.J."/>
            <person name="Larimer F."/>
            <person name="Zhulin I.B."/>
            <person name="Ekborg N.A."/>
            <person name="Lamed R."/>
            <person name="Richardson P.M."/>
            <person name="Borovok I."/>
            <person name="Hutcheson S."/>
        </authorList>
    </citation>
    <scope>NUCLEOTIDE SEQUENCE [LARGE SCALE GENOMIC DNA]</scope>
    <source>
        <strain evidence="2">2-40 / ATCC 43961 / DSM 17024</strain>
    </source>
</reference>
<dbReference type="STRING" id="203122.Sde_1941"/>
<dbReference type="HOGENOM" id="CLU_136763_0_0_6"/>
<dbReference type="Proteomes" id="UP000001947">
    <property type="component" value="Chromosome"/>
</dbReference>
<keyword evidence="2" id="KW-1185">Reference proteome</keyword>
<evidence type="ECO:0000313" key="2">
    <source>
        <dbReference type="Proteomes" id="UP000001947"/>
    </source>
</evidence>
<proteinExistence type="predicted"/>
<name>Q21JC8_SACD2</name>
<accession>Q21JC8</accession>
<dbReference type="OrthoDB" id="9793685at2"/>
<organism evidence="1 2">
    <name type="scientific">Saccharophagus degradans (strain 2-40 / ATCC 43961 / DSM 17024)</name>
    <dbReference type="NCBI Taxonomy" id="203122"/>
    <lineage>
        <taxon>Bacteria</taxon>
        <taxon>Pseudomonadati</taxon>
        <taxon>Pseudomonadota</taxon>
        <taxon>Gammaproteobacteria</taxon>
        <taxon>Cellvibrionales</taxon>
        <taxon>Cellvibrionaceae</taxon>
        <taxon>Saccharophagus</taxon>
    </lineage>
</organism>
<dbReference type="GeneID" id="98613618"/>
<dbReference type="KEGG" id="sde:Sde_1941"/>
<dbReference type="EMBL" id="CP000282">
    <property type="protein sequence ID" value="ABD81201.1"/>
    <property type="molecule type" value="Genomic_DNA"/>
</dbReference>
<protein>
    <submittedName>
        <fullName evidence="1">YHS</fullName>
    </submittedName>
</protein>